<feature type="non-terminal residue" evidence="1">
    <location>
        <position position="203"/>
    </location>
</feature>
<dbReference type="AlphaFoldDB" id="A0A9N9H904"/>
<dbReference type="Proteomes" id="UP000789831">
    <property type="component" value="Unassembled WGS sequence"/>
</dbReference>
<proteinExistence type="predicted"/>
<accession>A0A9N9H904</accession>
<reference evidence="1" key="1">
    <citation type="submission" date="2021-06" db="EMBL/GenBank/DDBJ databases">
        <authorList>
            <person name="Kallberg Y."/>
            <person name="Tangrot J."/>
            <person name="Rosling A."/>
        </authorList>
    </citation>
    <scope>NUCLEOTIDE SEQUENCE</scope>
    <source>
        <strain evidence="1">MT106</strain>
    </source>
</reference>
<name>A0A9N9H904_9GLOM</name>
<evidence type="ECO:0000313" key="2">
    <source>
        <dbReference type="Proteomes" id="UP000789831"/>
    </source>
</evidence>
<sequence>MDPCKGERWNAAFPNNSDSLTLIQRRDMYLSYIDIYNIVNDEMKGVIFLGNKKEEYGENISIKEWITLSKEDGSYTCSNLIWSSSLGFMYGFQTEFQKNMLKLKSAKTVCIDGTHETTSHKTYLFTLLIRDNEGGQVYPGATILLCQWHVKNAWQKNKGKIKADGKQATQKTALDELGIIMRIRDTSQIQSKFDEYLTSWTIF</sequence>
<protein>
    <submittedName>
        <fullName evidence="1">7513_t:CDS:1</fullName>
    </submittedName>
</protein>
<dbReference type="OrthoDB" id="10031901at2759"/>
<dbReference type="EMBL" id="CAJVPL010006753">
    <property type="protein sequence ID" value="CAG8666118.1"/>
    <property type="molecule type" value="Genomic_DNA"/>
</dbReference>
<keyword evidence="2" id="KW-1185">Reference proteome</keyword>
<gene>
    <name evidence="1" type="ORF">AGERDE_LOCUS12045</name>
</gene>
<comment type="caution">
    <text evidence="1">The sequence shown here is derived from an EMBL/GenBank/DDBJ whole genome shotgun (WGS) entry which is preliminary data.</text>
</comment>
<evidence type="ECO:0000313" key="1">
    <source>
        <dbReference type="EMBL" id="CAG8666118.1"/>
    </source>
</evidence>
<organism evidence="1 2">
    <name type="scientific">Ambispora gerdemannii</name>
    <dbReference type="NCBI Taxonomy" id="144530"/>
    <lineage>
        <taxon>Eukaryota</taxon>
        <taxon>Fungi</taxon>
        <taxon>Fungi incertae sedis</taxon>
        <taxon>Mucoromycota</taxon>
        <taxon>Glomeromycotina</taxon>
        <taxon>Glomeromycetes</taxon>
        <taxon>Archaeosporales</taxon>
        <taxon>Ambisporaceae</taxon>
        <taxon>Ambispora</taxon>
    </lineage>
</organism>